<name>A0A2I2KJR8_9ACTN</name>
<keyword evidence="2" id="KW-1185">Reference proteome</keyword>
<accession>A0A2I2KJR8</accession>
<reference evidence="1 2" key="1">
    <citation type="submission" date="2017-06" db="EMBL/GenBank/DDBJ databases">
        <authorList>
            <person name="Kim H.J."/>
            <person name="Triplett B.A."/>
        </authorList>
    </citation>
    <scope>NUCLEOTIDE SEQUENCE [LARGE SCALE GENOMIC DNA]</scope>
    <source>
        <strain evidence="1">FRACA_ARgP5</strain>
    </source>
</reference>
<sequence length="200" mass="22088">MVERQQSLLAGRGEPSRAVGSAQVRVAVLVGEQPATTHRSTVPQTMVLTWHADDGSRRVFSGQTALTLLVRPNDLDALGHVNNAVALEYLEAGRADWLVRRRMVPAEKIIAVVARIEVDYRVEVRGGEIEVRTELVEPTDGDFDVAGDTFLARFRQQIHRPDVARPAVEAVVTIAFVDARLRRAVTLQNYLDSINWSAVG</sequence>
<dbReference type="Gene3D" id="3.10.129.10">
    <property type="entry name" value="Hotdog Thioesterase"/>
    <property type="match status" value="1"/>
</dbReference>
<gene>
    <name evidence="1" type="ORF">FRACA_1180011</name>
</gene>
<dbReference type="Pfam" id="PF13279">
    <property type="entry name" value="4HBT_2"/>
    <property type="match status" value="1"/>
</dbReference>
<dbReference type="SUPFAM" id="SSF54637">
    <property type="entry name" value="Thioesterase/thiol ester dehydrase-isomerase"/>
    <property type="match status" value="1"/>
</dbReference>
<proteinExistence type="predicted"/>
<organism evidence="1 2">
    <name type="scientific">Frankia canadensis</name>
    <dbReference type="NCBI Taxonomy" id="1836972"/>
    <lineage>
        <taxon>Bacteria</taxon>
        <taxon>Bacillati</taxon>
        <taxon>Actinomycetota</taxon>
        <taxon>Actinomycetes</taxon>
        <taxon>Frankiales</taxon>
        <taxon>Frankiaceae</taxon>
        <taxon>Frankia</taxon>
    </lineage>
</organism>
<dbReference type="Proteomes" id="UP000234331">
    <property type="component" value="Unassembled WGS sequence"/>
</dbReference>
<dbReference type="InterPro" id="IPR029069">
    <property type="entry name" value="HotDog_dom_sf"/>
</dbReference>
<evidence type="ECO:0008006" key="3">
    <source>
        <dbReference type="Google" id="ProtNLM"/>
    </source>
</evidence>
<dbReference type="EMBL" id="FZMO01000022">
    <property type="protein sequence ID" value="SNQ45913.1"/>
    <property type="molecule type" value="Genomic_DNA"/>
</dbReference>
<dbReference type="AlphaFoldDB" id="A0A2I2KJR8"/>
<evidence type="ECO:0000313" key="2">
    <source>
        <dbReference type="Proteomes" id="UP000234331"/>
    </source>
</evidence>
<protein>
    <recommendedName>
        <fullName evidence="3">Thioesterase</fullName>
    </recommendedName>
</protein>
<evidence type="ECO:0000313" key="1">
    <source>
        <dbReference type="EMBL" id="SNQ45913.1"/>
    </source>
</evidence>
<dbReference type="CDD" id="cd00586">
    <property type="entry name" value="4HBT"/>
    <property type="match status" value="1"/>
</dbReference>